<organism evidence="2 3">
    <name type="scientific">Nitrosopumilus piranensis</name>
    <dbReference type="NCBI Taxonomy" id="1582439"/>
    <lineage>
        <taxon>Archaea</taxon>
        <taxon>Nitrososphaerota</taxon>
        <taxon>Nitrososphaeria</taxon>
        <taxon>Nitrosopumilales</taxon>
        <taxon>Nitrosopumilaceae</taxon>
        <taxon>Nitrosopumilus</taxon>
    </lineage>
</organism>
<dbReference type="AlphaFoldDB" id="A0A0C5C927"/>
<dbReference type="PATRIC" id="fig|1582439.9.peg.506"/>
<dbReference type="RefSeq" id="WP_148702687.1">
    <property type="nucleotide sequence ID" value="NZ_CP010868.1"/>
</dbReference>
<name>A0A0C5C927_9ARCH</name>
<dbReference type="Proteomes" id="UP000032027">
    <property type="component" value="Chromosome"/>
</dbReference>
<accession>A0A0C5C927</accession>
<gene>
    <name evidence="2" type="ORF">NPIRD3C_0503</name>
</gene>
<evidence type="ECO:0000256" key="1">
    <source>
        <dbReference type="SAM" id="MobiDB-lite"/>
    </source>
</evidence>
<dbReference type="STRING" id="1582439.NPIRD3C_0503"/>
<sequence length="464" mass="50505">MRKHVKGDVNSLCTKLSLGGIYNTCMMRGRGSTRKIVEVSNQTQSAHSSAQNKHRLSSGGQYENEDGLSDGLGSKSTQYPQKYPALPLGDLDGSHDIDIDLTRARAHVTKFRLTGNLTITISNPPPIIEGMLIFVEITQDEIGFHTIIWPSSVKGNPQPDSTPNSKSLIALFTTDQGQVFHTQIMGSSGGGQNSGDDLGNHIQIQHLNAAEFDHNNLNKIHFKSVIDSLQIARGGGNGFDKLDYESVEGHQFYVKKTVNPNPRFIILENSVESNIPLVLNDEEIDKVLRIKFGANGNEGTIDSDSTGIAINANVNDSIKLKSGGKTKMKIDDATGDLVITGLDTTIEGGRIFTVRDSTNSKSLQVFHLFGEQVINVSDSLHLQRGGTDLMELDTRIRGKVDYDAGDNDFLNIKTLQVKELFHAGFAPSGITDNAVLFCRPDSSGKTELRVKFVSGNSVLLAKEP</sequence>
<feature type="region of interest" description="Disordered" evidence="1">
    <location>
        <begin position="38"/>
        <end position="76"/>
    </location>
</feature>
<reference evidence="2 3" key="3">
    <citation type="journal article" date="2019" name="Int. J. Syst. Evol. Microbiol.">
        <title>Nitrosopumilus adriaticus sp. nov. and Nitrosopumilus piranensis sp. nov., two ammonia-oxidizing archaea from the Adriatic Sea and members of the class Nitrososphaeria.</title>
        <authorList>
            <person name="Bayer B."/>
            <person name="Vojvoda J."/>
            <person name="Reinthaler T."/>
            <person name="Reyes C."/>
            <person name="Pinto M."/>
            <person name="Herndl G.J."/>
        </authorList>
    </citation>
    <scope>NUCLEOTIDE SEQUENCE [LARGE SCALE GENOMIC DNA]</scope>
    <source>
        <strain evidence="2 3">D3C</strain>
    </source>
</reference>
<keyword evidence="3" id="KW-1185">Reference proteome</keyword>
<reference evidence="2 3" key="2">
    <citation type="journal article" date="2016" name="ISME J.">
        <title>Physiological and genomic characterization of two novel marine thaumarchaeal strains indicates niche differentiation.</title>
        <authorList>
            <person name="Bayer B."/>
            <person name="Vojvoda J."/>
            <person name="Offre P."/>
            <person name="Alves R.J."/>
            <person name="Elisabeth N.H."/>
            <person name="Garcia J.A."/>
            <person name="Volland J.M."/>
            <person name="Srivastava A."/>
            <person name="Schleper C."/>
            <person name="Herndl G.J."/>
        </authorList>
    </citation>
    <scope>NUCLEOTIDE SEQUENCE [LARGE SCALE GENOMIC DNA]</scope>
    <source>
        <strain evidence="2 3">D3C</strain>
    </source>
</reference>
<protein>
    <submittedName>
        <fullName evidence="2">Uncharacterized protein</fullName>
    </submittedName>
</protein>
<dbReference type="KEGG" id="nid:NPIRD3C_0503"/>
<evidence type="ECO:0000313" key="3">
    <source>
        <dbReference type="Proteomes" id="UP000032027"/>
    </source>
</evidence>
<feature type="compositionally biased region" description="Polar residues" evidence="1">
    <location>
        <begin position="39"/>
        <end position="51"/>
    </location>
</feature>
<dbReference type="HOGENOM" id="CLU_588768_0_0_2"/>
<evidence type="ECO:0000313" key="2">
    <source>
        <dbReference type="EMBL" id="AJM91717.1"/>
    </source>
</evidence>
<dbReference type="EMBL" id="CP010868">
    <property type="protein sequence ID" value="AJM91717.1"/>
    <property type="molecule type" value="Genomic_DNA"/>
</dbReference>
<dbReference type="GeneID" id="41599664"/>
<reference evidence="3" key="1">
    <citation type="submission" date="2015-02" db="EMBL/GenBank/DDBJ databases">
        <title>Characterization of two novel Thaumarchaeota isolated from the Northern Adriatic Sea.</title>
        <authorList>
            <person name="Bayer B."/>
            <person name="Vojvoda J."/>
            <person name="Offre P."/>
            <person name="Srivastava A."/>
            <person name="Elisabeth N."/>
            <person name="Garcia J.A.L."/>
            <person name="Schleper C."/>
            <person name="Herndl G.J."/>
        </authorList>
    </citation>
    <scope>NUCLEOTIDE SEQUENCE [LARGE SCALE GENOMIC DNA]</scope>
    <source>
        <strain evidence="3">D3C</strain>
    </source>
</reference>
<proteinExistence type="predicted"/>